<dbReference type="OrthoDB" id="9805159at2"/>
<evidence type="ECO:0000313" key="6">
    <source>
        <dbReference type="Proteomes" id="UP000325255"/>
    </source>
</evidence>
<dbReference type="FunFam" id="3.90.400.10:FF:000002">
    <property type="entry name" value="Sucrose isomerase"/>
    <property type="match status" value="1"/>
</dbReference>
<dbReference type="InterPro" id="IPR045857">
    <property type="entry name" value="O16G_dom_2"/>
</dbReference>
<dbReference type="RefSeq" id="WP_150039666.1">
    <property type="nucleotide sequence ID" value="NZ_OW485601.1"/>
</dbReference>
<keyword evidence="2" id="KW-0378">Hydrolase</keyword>
<gene>
    <name evidence="5" type="ORF">F1189_05675</name>
</gene>
<reference evidence="5 6" key="1">
    <citation type="submission" date="2019-09" db="EMBL/GenBank/DDBJ databases">
        <title>Genome sequence of Rhodovastum atsumiense, a diverse member of the Acetobacteraceae family of non-sulfur purple photosynthetic bacteria.</title>
        <authorList>
            <person name="Meyer T."/>
            <person name="Kyndt J."/>
        </authorList>
    </citation>
    <scope>NUCLEOTIDE SEQUENCE [LARGE SCALE GENOMIC DNA]</scope>
    <source>
        <strain evidence="5 6">DSM 21279</strain>
    </source>
</reference>
<dbReference type="InterPro" id="IPR017853">
    <property type="entry name" value="GH"/>
</dbReference>
<accession>A0A5M6IXW2</accession>
<name>A0A5M6IXW2_9PROT</name>
<feature type="domain" description="Glycosyl hydrolase family 13 catalytic" evidence="4">
    <location>
        <begin position="11"/>
        <end position="400"/>
    </location>
</feature>
<dbReference type="InterPro" id="IPR006047">
    <property type="entry name" value="GH13_cat_dom"/>
</dbReference>
<protein>
    <submittedName>
        <fullName evidence="5">Alpha-glucosidase</fullName>
    </submittedName>
</protein>
<dbReference type="GO" id="GO:0009313">
    <property type="term" value="P:oligosaccharide catabolic process"/>
    <property type="evidence" value="ECO:0007669"/>
    <property type="project" value="TreeGrafter"/>
</dbReference>
<evidence type="ECO:0000259" key="4">
    <source>
        <dbReference type="SMART" id="SM00642"/>
    </source>
</evidence>
<evidence type="ECO:0000256" key="3">
    <source>
        <dbReference type="ARBA" id="ARBA00023295"/>
    </source>
</evidence>
<evidence type="ECO:0000256" key="2">
    <source>
        <dbReference type="ARBA" id="ARBA00022801"/>
    </source>
</evidence>
<dbReference type="PANTHER" id="PTHR10357:SF179">
    <property type="entry name" value="NEUTRAL AND BASIC AMINO ACID TRANSPORT PROTEIN RBAT"/>
    <property type="match status" value="1"/>
</dbReference>
<keyword evidence="6" id="KW-1185">Reference proteome</keyword>
<dbReference type="Pfam" id="PF00128">
    <property type="entry name" value="Alpha-amylase"/>
    <property type="match status" value="1"/>
</dbReference>
<dbReference type="SUPFAM" id="SSF51011">
    <property type="entry name" value="Glycosyl hydrolase domain"/>
    <property type="match status" value="1"/>
</dbReference>
<dbReference type="SMART" id="SM00642">
    <property type="entry name" value="Aamy"/>
    <property type="match status" value="1"/>
</dbReference>
<evidence type="ECO:0000313" key="5">
    <source>
        <dbReference type="EMBL" id="KAA5613183.1"/>
    </source>
</evidence>
<dbReference type="PANTHER" id="PTHR10357">
    <property type="entry name" value="ALPHA-AMYLASE FAMILY MEMBER"/>
    <property type="match status" value="1"/>
</dbReference>
<dbReference type="AlphaFoldDB" id="A0A5M6IXW2"/>
<dbReference type="InterPro" id="IPR013780">
    <property type="entry name" value="Glyco_hydro_b"/>
</dbReference>
<keyword evidence="3" id="KW-0326">Glycosidase</keyword>
<dbReference type="Proteomes" id="UP000325255">
    <property type="component" value="Unassembled WGS sequence"/>
</dbReference>
<dbReference type="SUPFAM" id="SSF51445">
    <property type="entry name" value="(Trans)glycosidases"/>
    <property type="match status" value="1"/>
</dbReference>
<sequence>MDWWRGAVIYQIYPRSYFDSNNDGIGDLPGITARLDHVARLGVDAIWLCPFFTSPQKDFGYDVSDHLAVDPIFGTMADFDTLLARAHALGLKVLIDQVWSHTSDRHGWFLESRASRDNPRADWYVWADPSPDGTPPNNWLSVFGGSAWTWEPRRRQYYLHHFLTHQPALNLHSPAVVDAILEGGRFWLARGVDGFRLDAIDFLMHDPALRSNPAAPRPPGPLPAKIFGLQQHLHDMLQPQAMGVLARIRALTDQFPGATTLGEVSSQDGALARLQRYTAGSEHLHMAYTLRPLRHGFDWPTVRTLIQDIGAMRDGWPCWSFSNHDVERAVTRWHPRGRAGENDTDFARLLMAFLLCLRGSVSVYQGEELALPEAELAFEDMRDPFGIAFWPEFRGRDGSRTPMPWTASADHAGFTTARPWLPVPASHRARAVDTQETPTSVLAGWRRFLAWRRTRPALRWGSLTPVELPEPLVGFLREDQDERILCLFNLSETPVQVDLEGYPSFHVLAESGFAPKVGPGTALLPRFGVLLVQLQPGLAPVEATALPELR</sequence>
<organism evidence="5 6">
    <name type="scientific">Rhodovastum atsumiense</name>
    <dbReference type="NCBI Taxonomy" id="504468"/>
    <lineage>
        <taxon>Bacteria</taxon>
        <taxon>Pseudomonadati</taxon>
        <taxon>Pseudomonadota</taxon>
        <taxon>Alphaproteobacteria</taxon>
        <taxon>Acetobacterales</taxon>
        <taxon>Acetobacteraceae</taxon>
        <taxon>Rhodovastum</taxon>
    </lineage>
</organism>
<comment type="similarity">
    <text evidence="1">Belongs to the glycosyl hydrolase 13 family.</text>
</comment>
<evidence type="ECO:0000256" key="1">
    <source>
        <dbReference type="ARBA" id="ARBA00008061"/>
    </source>
</evidence>
<dbReference type="Gene3D" id="3.90.400.10">
    <property type="entry name" value="Oligo-1,6-glucosidase, Domain 2"/>
    <property type="match status" value="1"/>
</dbReference>
<dbReference type="Gene3D" id="3.20.20.80">
    <property type="entry name" value="Glycosidases"/>
    <property type="match status" value="2"/>
</dbReference>
<dbReference type="GO" id="GO:0004556">
    <property type="term" value="F:alpha-amylase activity"/>
    <property type="evidence" value="ECO:0007669"/>
    <property type="project" value="TreeGrafter"/>
</dbReference>
<proteinExistence type="inferred from homology"/>
<dbReference type="CDD" id="cd11330">
    <property type="entry name" value="AmyAc_OligoGlu"/>
    <property type="match status" value="1"/>
</dbReference>
<dbReference type="Gene3D" id="2.60.40.1180">
    <property type="entry name" value="Golgi alpha-mannosidase II"/>
    <property type="match status" value="1"/>
</dbReference>
<comment type="caution">
    <text evidence="5">The sequence shown here is derived from an EMBL/GenBank/DDBJ whole genome shotgun (WGS) entry which is preliminary data.</text>
</comment>
<dbReference type="EMBL" id="VWPK01000007">
    <property type="protein sequence ID" value="KAA5613183.1"/>
    <property type="molecule type" value="Genomic_DNA"/>
</dbReference>